<feature type="domain" description="GH26" evidence="6">
    <location>
        <begin position="44"/>
        <end position="384"/>
    </location>
</feature>
<comment type="similarity">
    <text evidence="1 4">Belongs to the glycosyl hydrolase 26 family.</text>
</comment>
<evidence type="ECO:0000256" key="1">
    <source>
        <dbReference type="ARBA" id="ARBA00007754"/>
    </source>
</evidence>
<dbReference type="GO" id="GO:0016787">
    <property type="term" value="F:hydrolase activity"/>
    <property type="evidence" value="ECO:0007669"/>
    <property type="project" value="UniProtKB-KW"/>
</dbReference>
<feature type="chain" id="PRO_5047140071" evidence="5">
    <location>
        <begin position="37"/>
        <end position="410"/>
    </location>
</feature>
<keyword evidence="3 4" id="KW-0326">Glycosidase</keyword>
<feature type="active site" description="Proton donor" evidence="4">
    <location>
        <position position="161"/>
    </location>
</feature>
<dbReference type="InterPro" id="IPR022790">
    <property type="entry name" value="GH26_dom"/>
</dbReference>
<proteinExistence type="inferred from homology"/>
<dbReference type="Proteomes" id="UP001183222">
    <property type="component" value="Unassembled WGS sequence"/>
</dbReference>
<evidence type="ECO:0000313" key="7">
    <source>
        <dbReference type="EMBL" id="MDT0274434.1"/>
    </source>
</evidence>
<dbReference type="SUPFAM" id="SSF51445">
    <property type="entry name" value="(Trans)glycosidases"/>
    <property type="match status" value="1"/>
</dbReference>
<keyword evidence="2 4" id="KW-0378">Hydrolase</keyword>
<dbReference type="InterPro" id="IPR000805">
    <property type="entry name" value="Glyco_hydro_26"/>
</dbReference>
<dbReference type="RefSeq" id="WP_311343281.1">
    <property type="nucleotide sequence ID" value="NZ_JAVREI010000001.1"/>
</dbReference>
<dbReference type="PROSITE" id="PS51764">
    <property type="entry name" value="GH26"/>
    <property type="match status" value="1"/>
</dbReference>
<dbReference type="Pfam" id="PF02156">
    <property type="entry name" value="Glyco_hydro_26"/>
    <property type="match status" value="1"/>
</dbReference>
<sequence>MTRSRADRRRQQGRERPQLGPAVLAAALLTAGTGCAVSDDAASTEPTCTPAPAETLVPADGIYLGANLDWGQQTLAAYADALGQDPAVVVSFTSFPLTGDDGRNVDAAVDQVRAEGGLLLLTLEPRDGLDVVTEDTAVELAERLDGYNARGVPVIVRFAHEMNGSWYPWGQQPAAYVSAFRLLASAIHTRAPGSATMWAPNYGGGHPFAGGAHQAAAGSPDAAALDSDGDGAVTAADDPYAPYWPGADAVDWVGMSLYHWGDSHPWGENEVPEPDKFVAQLTGRYNGLGGDDRGLPDFYGRYAGEQGKPLAIPETAALYAPGAGGADELTIKRAWWRQIHDPELSRRLPRLAMINWFEWRKDESEIGGSVDWTAATNPSVARAYRSELPDWARWAASVPGCASTSDEAGA</sequence>
<dbReference type="EMBL" id="JAVREI010000001">
    <property type="protein sequence ID" value="MDT0274434.1"/>
    <property type="molecule type" value="Genomic_DNA"/>
</dbReference>
<feature type="active site" description="Nucleophile" evidence="4">
    <location>
        <position position="314"/>
    </location>
</feature>
<reference evidence="8" key="1">
    <citation type="submission" date="2023-07" db="EMBL/GenBank/DDBJ databases">
        <title>30 novel species of actinomycetes from the DSMZ collection.</title>
        <authorList>
            <person name="Nouioui I."/>
        </authorList>
    </citation>
    <scope>NUCLEOTIDE SEQUENCE [LARGE SCALE GENOMIC DNA]</scope>
    <source>
        <strain evidence="8">DSM 46792</strain>
    </source>
</reference>
<evidence type="ECO:0000256" key="3">
    <source>
        <dbReference type="ARBA" id="ARBA00023295"/>
    </source>
</evidence>
<dbReference type="Gene3D" id="3.20.20.80">
    <property type="entry name" value="Glycosidases"/>
    <property type="match status" value="1"/>
</dbReference>
<feature type="signal peptide" evidence="5">
    <location>
        <begin position="1"/>
        <end position="36"/>
    </location>
</feature>
<keyword evidence="8" id="KW-1185">Reference proteome</keyword>
<organism evidence="7 8">
    <name type="scientific">Blastococcus goldschmidtiae</name>
    <dbReference type="NCBI Taxonomy" id="3075546"/>
    <lineage>
        <taxon>Bacteria</taxon>
        <taxon>Bacillati</taxon>
        <taxon>Actinomycetota</taxon>
        <taxon>Actinomycetes</taxon>
        <taxon>Geodermatophilales</taxon>
        <taxon>Geodermatophilaceae</taxon>
        <taxon>Blastococcus</taxon>
    </lineage>
</organism>
<evidence type="ECO:0000313" key="8">
    <source>
        <dbReference type="Proteomes" id="UP001183222"/>
    </source>
</evidence>
<evidence type="ECO:0000256" key="2">
    <source>
        <dbReference type="ARBA" id="ARBA00022801"/>
    </source>
</evidence>
<comment type="caution">
    <text evidence="7">The sequence shown here is derived from an EMBL/GenBank/DDBJ whole genome shotgun (WGS) entry which is preliminary data.</text>
</comment>
<name>A0ABU2K267_9ACTN</name>
<evidence type="ECO:0000256" key="4">
    <source>
        <dbReference type="PROSITE-ProRule" id="PRU01100"/>
    </source>
</evidence>
<dbReference type="PANTHER" id="PTHR40079">
    <property type="entry name" value="MANNAN ENDO-1,4-BETA-MANNOSIDASE E-RELATED"/>
    <property type="match status" value="1"/>
</dbReference>
<accession>A0ABU2K267</accession>
<evidence type="ECO:0000259" key="6">
    <source>
        <dbReference type="PROSITE" id="PS51764"/>
    </source>
</evidence>
<dbReference type="InterPro" id="IPR017853">
    <property type="entry name" value="GH"/>
</dbReference>
<gene>
    <name evidence="7" type="ORF">RM425_00835</name>
</gene>
<keyword evidence="5" id="KW-0732">Signal</keyword>
<dbReference type="PROSITE" id="PS51257">
    <property type="entry name" value="PROKAR_LIPOPROTEIN"/>
    <property type="match status" value="1"/>
</dbReference>
<protein>
    <submittedName>
        <fullName evidence="7">Glycosyl hydrolase</fullName>
    </submittedName>
</protein>
<dbReference type="PANTHER" id="PTHR40079:SF4">
    <property type="entry name" value="GH26 DOMAIN-CONTAINING PROTEIN-RELATED"/>
    <property type="match status" value="1"/>
</dbReference>
<evidence type="ECO:0000256" key="5">
    <source>
        <dbReference type="SAM" id="SignalP"/>
    </source>
</evidence>